<evidence type="ECO:0000256" key="1">
    <source>
        <dbReference type="ARBA" id="ARBA00009437"/>
    </source>
</evidence>
<dbReference type="PANTHER" id="PTHR30346:SF17">
    <property type="entry name" value="LYSR FAMILY TRANSCRIPTIONAL REGULATOR"/>
    <property type="match status" value="1"/>
</dbReference>
<dbReference type="Proteomes" id="UP000198670">
    <property type="component" value="Unassembled WGS sequence"/>
</dbReference>
<dbReference type="Gene3D" id="3.40.190.10">
    <property type="entry name" value="Periplasmic binding protein-like II"/>
    <property type="match status" value="2"/>
</dbReference>
<dbReference type="EMBL" id="FOQO01000002">
    <property type="protein sequence ID" value="SFI16644.1"/>
    <property type="molecule type" value="Genomic_DNA"/>
</dbReference>
<dbReference type="GO" id="GO:0003700">
    <property type="term" value="F:DNA-binding transcription factor activity"/>
    <property type="evidence" value="ECO:0007669"/>
    <property type="project" value="InterPro"/>
</dbReference>
<dbReference type="GO" id="GO:0003677">
    <property type="term" value="F:DNA binding"/>
    <property type="evidence" value="ECO:0007669"/>
    <property type="project" value="UniProtKB-KW"/>
</dbReference>
<organism evidence="6 7">
    <name type="scientific">Parapedobacter indicus</name>
    <dbReference type="NCBI Taxonomy" id="1477437"/>
    <lineage>
        <taxon>Bacteria</taxon>
        <taxon>Pseudomonadati</taxon>
        <taxon>Bacteroidota</taxon>
        <taxon>Sphingobacteriia</taxon>
        <taxon>Sphingobacteriales</taxon>
        <taxon>Sphingobacteriaceae</taxon>
        <taxon>Parapedobacter</taxon>
    </lineage>
</organism>
<keyword evidence="4" id="KW-0804">Transcription</keyword>
<dbReference type="InterPro" id="IPR036390">
    <property type="entry name" value="WH_DNA-bd_sf"/>
</dbReference>
<comment type="similarity">
    <text evidence="1">Belongs to the LysR transcriptional regulatory family.</text>
</comment>
<dbReference type="PRINTS" id="PR00039">
    <property type="entry name" value="HTHLYSR"/>
</dbReference>
<dbReference type="RefSeq" id="WP_090625721.1">
    <property type="nucleotide sequence ID" value="NZ_FOQO01000002.1"/>
</dbReference>
<gene>
    <name evidence="6" type="ORF">SAMN05444682_102571</name>
</gene>
<dbReference type="CDD" id="cd08414">
    <property type="entry name" value="PBP2_LTTR_aromatics_like"/>
    <property type="match status" value="1"/>
</dbReference>
<evidence type="ECO:0000256" key="2">
    <source>
        <dbReference type="ARBA" id="ARBA00023015"/>
    </source>
</evidence>
<dbReference type="OrthoDB" id="9803735at2"/>
<dbReference type="Pfam" id="PF03466">
    <property type="entry name" value="LysR_substrate"/>
    <property type="match status" value="1"/>
</dbReference>
<sequence length="289" mass="32838">MELRHLIYFKAVAELLHFTKAAEQLHISQPPLTRQIKELEKELGAVLFHRNNKRVILTDAGHFFLGQCESLIQQLDRSKQVVRQIHESVSGDFQIGYISSTPLTSLAKVLQQLNHQYPLLKTRLYELSTAKQVKALEAGKLDIGILRAPVTSIQLEIISLRQDHFTLVCGASGSYTLRMTDLADAPFISYNSRYAPYYHQQFITCCQRLGFTPQVMHECNNMHSILSLVESGLGIALVPSSIRHQYPYLKLQFTELADIPVYTEIVMAHHRQTEHPALASFKALSHLFS</sequence>
<reference evidence="6 7" key="1">
    <citation type="submission" date="2016-10" db="EMBL/GenBank/DDBJ databases">
        <authorList>
            <person name="de Groot N.N."/>
        </authorList>
    </citation>
    <scope>NUCLEOTIDE SEQUENCE [LARGE SCALE GENOMIC DNA]</scope>
    <source>
        <strain evidence="6 7">RK1</strain>
    </source>
</reference>
<dbReference type="FunFam" id="1.10.10.10:FF:000001">
    <property type="entry name" value="LysR family transcriptional regulator"/>
    <property type="match status" value="1"/>
</dbReference>
<evidence type="ECO:0000256" key="4">
    <source>
        <dbReference type="ARBA" id="ARBA00023163"/>
    </source>
</evidence>
<dbReference type="Pfam" id="PF00126">
    <property type="entry name" value="HTH_1"/>
    <property type="match status" value="1"/>
</dbReference>
<dbReference type="SUPFAM" id="SSF46785">
    <property type="entry name" value="Winged helix' DNA-binding domain"/>
    <property type="match status" value="1"/>
</dbReference>
<keyword evidence="2" id="KW-0805">Transcription regulation</keyword>
<evidence type="ECO:0000313" key="7">
    <source>
        <dbReference type="Proteomes" id="UP000198670"/>
    </source>
</evidence>
<dbReference type="InterPro" id="IPR036388">
    <property type="entry name" value="WH-like_DNA-bd_sf"/>
</dbReference>
<dbReference type="GO" id="GO:0032993">
    <property type="term" value="C:protein-DNA complex"/>
    <property type="evidence" value="ECO:0007669"/>
    <property type="project" value="TreeGrafter"/>
</dbReference>
<evidence type="ECO:0000313" key="6">
    <source>
        <dbReference type="EMBL" id="SFI16644.1"/>
    </source>
</evidence>
<feature type="domain" description="HTH lysR-type" evidence="5">
    <location>
        <begin position="1"/>
        <end position="58"/>
    </location>
</feature>
<accession>A0A1I3FZK3</accession>
<dbReference type="PANTHER" id="PTHR30346">
    <property type="entry name" value="TRANSCRIPTIONAL DUAL REGULATOR HCAR-RELATED"/>
    <property type="match status" value="1"/>
</dbReference>
<keyword evidence="3 6" id="KW-0238">DNA-binding</keyword>
<dbReference type="InterPro" id="IPR005119">
    <property type="entry name" value="LysR_subst-bd"/>
</dbReference>
<name>A0A1I3FZK3_9SPHI</name>
<dbReference type="Gene3D" id="1.10.10.10">
    <property type="entry name" value="Winged helix-like DNA-binding domain superfamily/Winged helix DNA-binding domain"/>
    <property type="match status" value="1"/>
</dbReference>
<dbReference type="SUPFAM" id="SSF53850">
    <property type="entry name" value="Periplasmic binding protein-like II"/>
    <property type="match status" value="1"/>
</dbReference>
<dbReference type="InterPro" id="IPR000847">
    <property type="entry name" value="LysR_HTH_N"/>
</dbReference>
<proteinExistence type="inferred from homology"/>
<evidence type="ECO:0000259" key="5">
    <source>
        <dbReference type="PROSITE" id="PS50931"/>
    </source>
</evidence>
<dbReference type="STRING" id="1477437.SAMN05444682_102571"/>
<keyword evidence="7" id="KW-1185">Reference proteome</keyword>
<evidence type="ECO:0000256" key="3">
    <source>
        <dbReference type="ARBA" id="ARBA00023125"/>
    </source>
</evidence>
<dbReference type="AlphaFoldDB" id="A0A1I3FZK3"/>
<dbReference type="PROSITE" id="PS50931">
    <property type="entry name" value="HTH_LYSR"/>
    <property type="match status" value="1"/>
</dbReference>
<protein>
    <submittedName>
        <fullName evidence="6">DNA-binding transcriptional regulator, LysR family</fullName>
    </submittedName>
</protein>